<dbReference type="Gene3D" id="3.40.1050.10">
    <property type="entry name" value="Carbonic anhydrase"/>
    <property type="match status" value="1"/>
</dbReference>
<dbReference type="EMBL" id="AP024702">
    <property type="protein sequence ID" value="BCX48624.1"/>
    <property type="molecule type" value="Genomic_DNA"/>
</dbReference>
<keyword evidence="3" id="KW-1185">Reference proteome</keyword>
<dbReference type="PANTHER" id="PTHR11002:SF79">
    <property type="entry name" value="CARBONIC ANHYDRASE 2"/>
    <property type="match status" value="1"/>
</dbReference>
<reference evidence="2 3" key="1">
    <citation type="submission" date="2021-06" db="EMBL/GenBank/DDBJ databases">
        <title>Complete genome of Haloferula helveola possessing various polysaccharide degrading enzymes.</title>
        <authorList>
            <person name="Takami H."/>
            <person name="Huang C."/>
            <person name="Hamasaki K."/>
        </authorList>
    </citation>
    <scope>NUCLEOTIDE SEQUENCE [LARGE SCALE GENOMIC DNA]</scope>
    <source>
        <strain evidence="2 3">CN-1</strain>
    </source>
</reference>
<dbReference type="PANTHER" id="PTHR11002">
    <property type="entry name" value="CARBONIC ANHYDRASE"/>
    <property type="match status" value="1"/>
</dbReference>
<evidence type="ECO:0000313" key="2">
    <source>
        <dbReference type="EMBL" id="BCX48624.1"/>
    </source>
</evidence>
<dbReference type="SMART" id="SM00947">
    <property type="entry name" value="Pro_CA"/>
    <property type="match status" value="1"/>
</dbReference>
<dbReference type="InterPro" id="IPR001765">
    <property type="entry name" value="Carbonic_anhydrase"/>
</dbReference>
<comment type="similarity">
    <text evidence="1">Belongs to the beta-class carbonic anhydrase family.</text>
</comment>
<evidence type="ECO:0000313" key="3">
    <source>
        <dbReference type="Proteomes" id="UP001374893"/>
    </source>
</evidence>
<evidence type="ECO:0000256" key="1">
    <source>
        <dbReference type="ARBA" id="ARBA00006217"/>
    </source>
</evidence>
<sequence>MMKVIVIVGLLAALLIGDLFAGTLQPDAETQKKLTPESVLKDLMAGNERYTKGELSDPNVKARVEKAVEGQFPKAYILSCVDSRVPVEQVFDQSIGDIFVGRVAGNVEGTDQLGSIEFATKVAGVKLVMVLGHEACGAVKGACDHVKLGNLTDLLAEITPAVESVEGHEDRSSKNKEFVDDVIEANVRKTVADLRERSEVLAGLEKEGAVKIVGAIYSLHDGSVTLLD</sequence>
<dbReference type="SUPFAM" id="SSF53056">
    <property type="entry name" value="beta-carbonic anhydrase, cab"/>
    <property type="match status" value="1"/>
</dbReference>
<dbReference type="RefSeq" id="WP_338684941.1">
    <property type="nucleotide sequence ID" value="NZ_AP024702.1"/>
</dbReference>
<dbReference type="Pfam" id="PF00484">
    <property type="entry name" value="Pro_CA"/>
    <property type="match status" value="1"/>
</dbReference>
<dbReference type="CDD" id="cd03378">
    <property type="entry name" value="beta_CA_cladeC"/>
    <property type="match status" value="1"/>
</dbReference>
<name>A0ABN6H7S9_9BACT</name>
<protein>
    <submittedName>
        <fullName evidence="2">Carbonic anhydrase</fullName>
    </submittedName>
</protein>
<gene>
    <name evidence="2" type="ORF">HAHE_25320</name>
</gene>
<dbReference type="Proteomes" id="UP001374893">
    <property type="component" value="Chromosome"/>
</dbReference>
<accession>A0ABN6H7S9</accession>
<dbReference type="NCBIfam" id="NF011765">
    <property type="entry name" value="PRK15219.1"/>
    <property type="match status" value="1"/>
</dbReference>
<proteinExistence type="inferred from homology"/>
<dbReference type="InterPro" id="IPR036874">
    <property type="entry name" value="Carbonic_anhydrase_sf"/>
</dbReference>
<organism evidence="2 3">
    <name type="scientific">Haloferula helveola</name>
    <dbReference type="NCBI Taxonomy" id="490095"/>
    <lineage>
        <taxon>Bacteria</taxon>
        <taxon>Pseudomonadati</taxon>
        <taxon>Verrucomicrobiota</taxon>
        <taxon>Verrucomicrobiia</taxon>
        <taxon>Verrucomicrobiales</taxon>
        <taxon>Verrucomicrobiaceae</taxon>
        <taxon>Haloferula</taxon>
    </lineage>
</organism>